<gene>
    <name evidence="8" type="ORF">S01H1_61154</name>
</gene>
<reference evidence="8" key="1">
    <citation type="journal article" date="2014" name="Front. Microbiol.">
        <title>High frequency of phylogenetically diverse reductive dehalogenase-homologous genes in deep subseafloor sedimentary metagenomes.</title>
        <authorList>
            <person name="Kawai M."/>
            <person name="Futagami T."/>
            <person name="Toyoda A."/>
            <person name="Takaki Y."/>
            <person name="Nishi S."/>
            <person name="Hori S."/>
            <person name="Arai W."/>
            <person name="Tsubouchi T."/>
            <person name="Morono Y."/>
            <person name="Uchiyama I."/>
            <person name="Ito T."/>
            <person name="Fujiyama A."/>
            <person name="Inagaki F."/>
            <person name="Takami H."/>
        </authorList>
    </citation>
    <scope>NUCLEOTIDE SEQUENCE</scope>
    <source>
        <strain evidence="8">Expedition CK06-06</strain>
    </source>
</reference>
<keyword evidence="5 6" id="KW-0472">Membrane</keyword>
<keyword evidence="2" id="KW-1003">Cell membrane</keyword>
<dbReference type="AlphaFoldDB" id="X0X5B9"/>
<comment type="subcellular location">
    <subcellularLocation>
        <location evidence="1">Cell membrane</location>
        <topology evidence="1">Multi-pass membrane protein</topology>
    </subcellularLocation>
</comment>
<keyword evidence="4 6" id="KW-1133">Transmembrane helix</keyword>
<proteinExistence type="predicted"/>
<comment type="caution">
    <text evidence="8">The sequence shown here is derived from an EMBL/GenBank/DDBJ whole genome shotgun (WGS) entry which is preliminary data.</text>
</comment>
<dbReference type="PANTHER" id="PTHR43478:SF1">
    <property type="entry name" value="NA+_H+ ANTIPORTER NHAC-LIKE C-TERMINAL DOMAIN-CONTAINING PROTEIN"/>
    <property type="match status" value="1"/>
</dbReference>
<dbReference type="Pfam" id="PF03553">
    <property type="entry name" value="Na_H_antiporter"/>
    <property type="match status" value="1"/>
</dbReference>
<dbReference type="PANTHER" id="PTHR43478">
    <property type="entry name" value="NA+/H+ ANTIPORTER-RELATED"/>
    <property type="match status" value="1"/>
</dbReference>
<organism evidence="8">
    <name type="scientific">marine sediment metagenome</name>
    <dbReference type="NCBI Taxonomy" id="412755"/>
    <lineage>
        <taxon>unclassified sequences</taxon>
        <taxon>metagenomes</taxon>
        <taxon>ecological metagenomes</taxon>
    </lineage>
</organism>
<dbReference type="InterPro" id="IPR018461">
    <property type="entry name" value="Na/H_Antiport_NhaC-like_C"/>
</dbReference>
<name>X0X5B9_9ZZZZ</name>
<evidence type="ECO:0000256" key="6">
    <source>
        <dbReference type="SAM" id="Phobius"/>
    </source>
</evidence>
<feature type="transmembrane region" description="Helical" evidence="6">
    <location>
        <begin position="41"/>
        <end position="68"/>
    </location>
</feature>
<sequence>RSSLLPLTVLVLAWSLKEACYDLHTREFMAKVLAGAIPPLLFPGLVFVIAALTSFATGTSWGTMAILIPTAIPLASDLDGGVYGPITMISVAAVLDGSIFGDHCSPISDTTIMSSTASACDHLAHVRTQIPYSLAVAGLALFVGYLPAAMGASKWLGILGGAALSGLLFLGLRTFRRRKETA</sequence>
<evidence type="ECO:0000256" key="5">
    <source>
        <dbReference type="ARBA" id="ARBA00023136"/>
    </source>
</evidence>
<feature type="transmembrane region" description="Helical" evidence="6">
    <location>
        <begin position="132"/>
        <end position="149"/>
    </location>
</feature>
<dbReference type="EMBL" id="BARS01040087">
    <property type="protein sequence ID" value="GAG31858.1"/>
    <property type="molecule type" value="Genomic_DNA"/>
</dbReference>
<protein>
    <recommendedName>
        <fullName evidence="7">Na+/H+ antiporter NhaC-like C-terminal domain-containing protein</fullName>
    </recommendedName>
</protein>
<evidence type="ECO:0000259" key="7">
    <source>
        <dbReference type="Pfam" id="PF03553"/>
    </source>
</evidence>
<evidence type="ECO:0000256" key="2">
    <source>
        <dbReference type="ARBA" id="ARBA00022475"/>
    </source>
</evidence>
<evidence type="ECO:0000256" key="1">
    <source>
        <dbReference type="ARBA" id="ARBA00004651"/>
    </source>
</evidence>
<accession>X0X5B9</accession>
<feature type="non-terminal residue" evidence="8">
    <location>
        <position position="1"/>
    </location>
</feature>
<feature type="domain" description="Na+/H+ antiporter NhaC-like C-terminal" evidence="7">
    <location>
        <begin position="3"/>
        <end position="145"/>
    </location>
</feature>
<evidence type="ECO:0000313" key="8">
    <source>
        <dbReference type="EMBL" id="GAG31858.1"/>
    </source>
</evidence>
<dbReference type="GO" id="GO:0005886">
    <property type="term" value="C:plasma membrane"/>
    <property type="evidence" value="ECO:0007669"/>
    <property type="project" value="UniProtKB-SubCell"/>
</dbReference>
<evidence type="ECO:0000256" key="4">
    <source>
        <dbReference type="ARBA" id="ARBA00022989"/>
    </source>
</evidence>
<feature type="transmembrane region" description="Helical" evidence="6">
    <location>
        <begin position="155"/>
        <end position="175"/>
    </location>
</feature>
<evidence type="ECO:0000256" key="3">
    <source>
        <dbReference type="ARBA" id="ARBA00022692"/>
    </source>
</evidence>
<keyword evidence="3 6" id="KW-0812">Transmembrane</keyword>